<feature type="signal peptide" evidence="14">
    <location>
        <begin position="1"/>
        <end position="23"/>
    </location>
</feature>
<evidence type="ECO:0000256" key="2">
    <source>
        <dbReference type="ARBA" id="ARBA00004687"/>
    </source>
</evidence>
<evidence type="ECO:0000256" key="1">
    <source>
        <dbReference type="ARBA" id="ARBA00004477"/>
    </source>
</evidence>
<comment type="function">
    <text evidence="11 13">Catalytic subunit of the glycosylphosphatidylinositol-mannosyltransferase I complex which catalyzes the transfer of the first mannose, via an alpha-1,4 bond from a dolichol-phosphate-mannose (Dol-P-Man) to the glucosaminyl acyl phosphatidylinositol (GlcN-(acyl)PI) intermediate to generate alpha-D-Man-(1-&gt;4)-alpha-D-GlcN-(1-&gt;6)-(1-radyl,2-acyl-sn-glycero-3-phospho)-2-acyl-inositol and participates in the sixth step of the glycosylphosphatidylinositol-anchor biosynthesis.</text>
</comment>
<keyword evidence="5 13" id="KW-0328">Glycosyltransferase</keyword>
<keyword evidence="8 13" id="KW-0256">Endoplasmic reticulum</keyword>
<proteinExistence type="inferred from homology"/>
<evidence type="ECO:0000256" key="3">
    <source>
        <dbReference type="ARBA" id="ARBA00011071"/>
    </source>
</evidence>
<dbReference type="GO" id="GO:1990529">
    <property type="term" value="C:glycosylphosphatidylinositol-mannosyltransferase I complex"/>
    <property type="evidence" value="ECO:0007669"/>
    <property type="project" value="TreeGrafter"/>
</dbReference>
<dbReference type="GO" id="GO:0004376">
    <property type="term" value="F:GPI mannosyltransferase activity"/>
    <property type="evidence" value="ECO:0007669"/>
    <property type="project" value="InterPro"/>
</dbReference>
<keyword evidence="6 13" id="KW-0808">Transferase</keyword>
<evidence type="ECO:0000256" key="4">
    <source>
        <dbReference type="ARBA" id="ARBA00022502"/>
    </source>
</evidence>
<keyword evidence="14" id="KW-0732">Signal</keyword>
<comment type="caution">
    <text evidence="15">The sequence shown here is derived from an EMBL/GenBank/DDBJ whole genome shotgun (WGS) entry which is preliminary data.</text>
</comment>
<dbReference type="GO" id="GO:0051751">
    <property type="term" value="F:alpha-1,4-mannosyltransferase activity"/>
    <property type="evidence" value="ECO:0007669"/>
    <property type="project" value="InterPro"/>
</dbReference>
<sequence>MLSGLKKHLIISLIVRLILIIYGEIQDKISEVPYTDVDYRVVTDGSMQIAQGHSPFNRHTYRYTPLLAIFLLPNIYLHPCFGKILFAIFDLAIALIIRKIIIEEYYSLLLNQSTSIEDNKVKFEKKFNGNGNKNKFRLFGSKKDMKLIGTSDRMKFERMANFAAYVWLYNPLTMIIATRGNGDAITSALVLLSIFYLLKIQDNASEKDNERNVIKSGIFHGLAIHLRLYPIFFSLAYYMYLSDNKYQINSIQSLLNCFLKPNRKQIFLILTVLKVLIFLTGVFYLLYDYKYLYESIIYHFVRKDTRHNFSLYFYLQYLNSGGKVNILEKLLTFMPQIVLIILISFHFSRTRQTIQFGVFLIAFIMVTYNPVITSQYFVWFLSLFPLTVNNFRSLSFKQIIMLITLWFAGQGMWLFCAYFLEFKGINSFDFIWLASTFFFIINIVILQMLIENYDDSSIKLK</sequence>
<keyword evidence="7 13" id="KW-0812">Transmembrane</keyword>
<keyword evidence="10 13" id="KW-0472">Membrane</keyword>
<accession>A0A9J6BR39</accession>
<dbReference type="EC" id="2.4.1.-" evidence="13"/>
<dbReference type="Proteomes" id="UP001107558">
    <property type="component" value="Chromosome 3"/>
</dbReference>
<evidence type="ECO:0000256" key="12">
    <source>
        <dbReference type="ARBA" id="ARBA00093608"/>
    </source>
</evidence>
<comment type="similarity">
    <text evidence="3 13">Belongs to the PIGM family.</text>
</comment>
<dbReference type="OrthoDB" id="3821113at2759"/>
<name>A0A9J6BR39_POLVA</name>
<comment type="subcellular location">
    <subcellularLocation>
        <location evidence="1 13">Endoplasmic reticulum membrane</location>
        <topology evidence="1 13">Multi-pass membrane protein</topology>
    </subcellularLocation>
</comment>
<keyword evidence="4 13" id="KW-0337">GPI-anchor biosynthesis</keyword>
<evidence type="ECO:0000313" key="16">
    <source>
        <dbReference type="Proteomes" id="UP001107558"/>
    </source>
</evidence>
<feature type="transmembrane region" description="Helical" evidence="13">
    <location>
        <begin position="359"/>
        <end position="379"/>
    </location>
</feature>
<evidence type="ECO:0000256" key="7">
    <source>
        <dbReference type="ARBA" id="ARBA00022692"/>
    </source>
</evidence>
<feature type="transmembrane region" description="Helical" evidence="13">
    <location>
        <begin position="430"/>
        <end position="450"/>
    </location>
</feature>
<evidence type="ECO:0000256" key="6">
    <source>
        <dbReference type="ARBA" id="ARBA00022679"/>
    </source>
</evidence>
<dbReference type="Pfam" id="PF05007">
    <property type="entry name" value="Mannosyl_trans"/>
    <property type="match status" value="1"/>
</dbReference>
<feature type="transmembrane region" description="Helical" evidence="13">
    <location>
        <begin position="266"/>
        <end position="287"/>
    </location>
</feature>
<feature type="transmembrane region" description="Helical" evidence="13">
    <location>
        <begin position="75"/>
        <end position="97"/>
    </location>
</feature>
<evidence type="ECO:0000256" key="13">
    <source>
        <dbReference type="RuleBase" id="RU365064"/>
    </source>
</evidence>
<feature type="chain" id="PRO_5039906815" description="GPI alpha-1,4-mannosyltransferase I, catalytic subunit" evidence="14">
    <location>
        <begin position="24"/>
        <end position="461"/>
    </location>
</feature>
<evidence type="ECO:0000313" key="15">
    <source>
        <dbReference type="EMBL" id="KAG5672210.1"/>
    </source>
</evidence>
<evidence type="ECO:0000256" key="8">
    <source>
        <dbReference type="ARBA" id="ARBA00022824"/>
    </source>
</evidence>
<gene>
    <name evidence="15" type="ORF">PVAND_002354</name>
</gene>
<evidence type="ECO:0000256" key="5">
    <source>
        <dbReference type="ARBA" id="ARBA00022676"/>
    </source>
</evidence>
<keyword evidence="16" id="KW-1185">Reference proteome</keyword>
<feature type="transmembrane region" description="Helical" evidence="13">
    <location>
        <begin position="399"/>
        <end position="418"/>
    </location>
</feature>
<dbReference type="GO" id="GO:0006506">
    <property type="term" value="P:GPI anchor biosynthetic process"/>
    <property type="evidence" value="ECO:0007669"/>
    <property type="project" value="UniProtKB-KW"/>
</dbReference>
<comment type="pathway">
    <text evidence="2 13">Glycolipid biosynthesis; glycosylphosphatidylinositol-anchor biosynthesis.</text>
</comment>
<evidence type="ECO:0000256" key="14">
    <source>
        <dbReference type="SAM" id="SignalP"/>
    </source>
</evidence>
<dbReference type="GO" id="GO:0005789">
    <property type="term" value="C:endoplasmic reticulum membrane"/>
    <property type="evidence" value="ECO:0007669"/>
    <property type="project" value="UniProtKB-SubCell"/>
</dbReference>
<organism evidence="15 16">
    <name type="scientific">Polypedilum vanderplanki</name>
    <name type="common">Sleeping chironomid midge</name>
    <dbReference type="NCBI Taxonomy" id="319348"/>
    <lineage>
        <taxon>Eukaryota</taxon>
        <taxon>Metazoa</taxon>
        <taxon>Ecdysozoa</taxon>
        <taxon>Arthropoda</taxon>
        <taxon>Hexapoda</taxon>
        <taxon>Insecta</taxon>
        <taxon>Pterygota</taxon>
        <taxon>Neoptera</taxon>
        <taxon>Endopterygota</taxon>
        <taxon>Diptera</taxon>
        <taxon>Nematocera</taxon>
        <taxon>Chironomoidea</taxon>
        <taxon>Chironomidae</taxon>
        <taxon>Chironominae</taxon>
        <taxon>Polypedilum</taxon>
        <taxon>Polypedilum</taxon>
    </lineage>
</organism>
<feature type="transmembrane region" description="Helical" evidence="13">
    <location>
        <begin position="180"/>
        <end position="198"/>
    </location>
</feature>
<dbReference type="EMBL" id="JADBJN010000003">
    <property type="protein sequence ID" value="KAG5672210.1"/>
    <property type="molecule type" value="Genomic_DNA"/>
</dbReference>
<reference evidence="15" key="1">
    <citation type="submission" date="2021-03" db="EMBL/GenBank/DDBJ databases">
        <title>Chromosome level genome of the anhydrobiotic midge Polypedilum vanderplanki.</title>
        <authorList>
            <person name="Yoshida Y."/>
            <person name="Kikawada T."/>
            <person name="Gusev O."/>
        </authorList>
    </citation>
    <scope>NUCLEOTIDE SEQUENCE</scope>
    <source>
        <strain evidence="15">NIAS01</strain>
        <tissue evidence="15">Whole body or cell culture</tissue>
    </source>
</reference>
<dbReference type="PANTHER" id="PTHR12886:SF0">
    <property type="entry name" value="GPI MANNOSYLTRANSFERASE 1"/>
    <property type="match status" value="1"/>
</dbReference>
<dbReference type="AlphaFoldDB" id="A0A9J6BR39"/>
<feature type="transmembrane region" description="Helical" evidence="13">
    <location>
        <begin position="218"/>
        <end position="240"/>
    </location>
</feature>
<dbReference type="InterPro" id="IPR007704">
    <property type="entry name" value="PIG-M"/>
</dbReference>
<evidence type="ECO:0000256" key="10">
    <source>
        <dbReference type="ARBA" id="ARBA00023136"/>
    </source>
</evidence>
<dbReference type="PANTHER" id="PTHR12886">
    <property type="entry name" value="PIG-M MANNOSYLTRANSFERASE"/>
    <property type="match status" value="1"/>
</dbReference>
<evidence type="ECO:0000256" key="11">
    <source>
        <dbReference type="ARBA" id="ARBA00093408"/>
    </source>
</evidence>
<keyword evidence="9 13" id="KW-1133">Transmembrane helix</keyword>
<protein>
    <recommendedName>
        <fullName evidence="12 13">GPI alpha-1,4-mannosyltransferase I, catalytic subunit</fullName>
        <ecNumber evidence="13">2.4.1.-</ecNumber>
    </recommendedName>
    <alternativeName>
        <fullName evidence="13">GPI mannosyltransferase I</fullName>
    </alternativeName>
</protein>
<evidence type="ECO:0000256" key="9">
    <source>
        <dbReference type="ARBA" id="ARBA00022989"/>
    </source>
</evidence>